<reference evidence="3" key="1">
    <citation type="submission" date="2018-09" db="EMBL/GenBank/DDBJ databases">
        <authorList>
            <person name="Livingstone P.G."/>
            <person name="Whitworth D.E."/>
        </authorList>
    </citation>
    <scope>NUCLEOTIDE SEQUENCE [LARGE SCALE GENOMIC DNA]</scope>
    <source>
        <strain evidence="3">CA043D</strain>
    </source>
</reference>
<evidence type="ECO:0000256" key="1">
    <source>
        <dbReference type="SAM" id="MobiDB-lite"/>
    </source>
</evidence>
<sequence length="200" mass="22401">MQGAATMSEEVTRFGKLEDLAWQVYRVRTGSSSYTVGVYEYEGRRFAVMRGQSKNLGGHVDLRDSDPKVDGRSLFQVPPSEWVGKSLEIGTATTSRVVEVRQEQDPEVLTNITRIQVLAPSAPAPAARQPQASPEPKYEEPPYPENCVQDVRAAAYLLRRVYNQRRLIEDLEQSPEQFDRFKVALADAALMMKAIGQKLG</sequence>
<accession>A0A3A8KD52</accession>
<feature type="compositionally biased region" description="Low complexity" evidence="1">
    <location>
        <begin position="120"/>
        <end position="135"/>
    </location>
</feature>
<name>A0A3A8KD52_9BACT</name>
<protein>
    <submittedName>
        <fullName evidence="2">Uncharacterized protein</fullName>
    </submittedName>
</protein>
<evidence type="ECO:0000313" key="3">
    <source>
        <dbReference type="Proteomes" id="UP000268313"/>
    </source>
</evidence>
<feature type="region of interest" description="Disordered" evidence="1">
    <location>
        <begin position="120"/>
        <end position="144"/>
    </location>
</feature>
<proteinExistence type="predicted"/>
<organism evidence="2 3">
    <name type="scientific">Corallococcus carmarthensis</name>
    <dbReference type="NCBI Taxonomy" id="2316728"/>
    <lineage>
        <taxon>Bacteria</taxon>
        <taxon>Pseudomonadati</taxon>
        <taxon>Myxococcota</taxon>
        <taxon>Myxococcia</taxon>
        <taxon>Myxococcales</taxon>
        <taxon>Cystobacterineae</taxon>
        <taxon>Myxococcaceae</taxon>
        <taxon>Corallococcus</taxon>
    </lineage>
</organism>
<comment type="caution">
    <text evidence="2">The sequence shown here is derived from an EMBL/GenBank/DDBJ whole genome shotgun (WGS) entry which is preliminary data.</text>
</comment>
<evidence type="ECO:0000313" key="2">
    <source>
        <dbReference type="EMBL" id="RKH06093.1"/>
    </source>
</evidence>
<keyword evidence="3" id="KW-1185">Reference proteome</keyword>
<gene>
    <name evidence="2" type="ORF">D7X32_06315</name>
</gene>
<dbReference type="Proteomes" id="UP000268313">
    <property type="component" value="Unassembled WGS sequence"/>
</dbReference>
<dbReference type="AlphaFoldDB" id="A0A3A8KD52"/>
<dbReference type="EMBL" id="RAWE01000013">
    <property type="protein sequence ID" value="RKH06093.1"/>
    <property type="molecule type" value="Genomic_DNA"/>
</dbReference>